<evidence type="ECO:0000256" key="2">
    <source>
        <dbReference type="ARBA" id="ARBA00012409"/>
    </source>
</evidence>
<evidence type="ECO:0000256" key="1">
    <source>
        <dbReference type="ARBA" id="ARBA00006485"/>
    </source>
</evidence>
<evidence type="ECO:0000256" key="12">
    <source>
        <dbReference type="RuleBase" id="RU000304"/>
    </source>
</evidence>
<evidence type="ECO:0000256" key="8">
    <source>
        <dbReference type="ARBA" id="ARBA00022840"/>
    </source>
</evidence>
<dbReference type="FunFam" id="1.10.510.10:FF:000097">
    <property type="entry name" value="Putative cyclin-dependent kinase 7"/>
    <property type="match status" value="1"/>
</dbReference>
<keyword evidence="7 15" id="KW-0418">Kinase</keyword>
<dbReference type="PROSITE" id="PS00108">
    <property type="entry name" value="PROTEIN_KINASE_ST"/>
    <property type="match status" value="1"/>
</dbReference>
<feature type="region of interest" description="Disordered" evidence="13">
    <location>
        <begin position="36"/>
        <end position="61"/>
    </location>
</feature>
<dbReference type="OrthoDB" id="1732493at2759"/>
<evidence type="ECO:0000259" key="14">
    <source>
        <dbReference type="PROSITE" id="PS50011"/>
    </source>
</evidence>
<dbReference type="SUPFAM" id="SSF56112">
    <property type="entry name" value="Protein kinase-like (PK-like)"/>
    <property type="match status" value="1"/>
</dbReference>
<dbReference type="KEGG" id="cot:CORT_0A06400"/>
<keyword evidence="6 10" id="KW-0547">Nucleotide-binding</keyword>
<dbReference type="PANTHER" id="PTHR24056:SF0">
    <property type="entry name" value="CYCLIN-DEPENDENT KINASE 7"/>
    <property type="match status" value="1"/>
</dbReference>
<dbReference type="PROSITE" id="PS50011">
    <property type="entry name" value="PROTEIN_KINASE_DOM"/>
    <property type="match status" value="1"/>
</dbReference>
<sequence>MKPNLSNLFQANITHQRSTSLITFLMATAAVANKSPLPGVSSHKASTTSSSSSTPSLSLTSHTVSSYTKDRKVGEGTYAVVYLGKQTSTKRPIAIKEIKTGLFKDGLDMSAIREVKYLQELKHPNVIELIDVFATSNNNLNLVLEFLPCDLEVLIKDKNIVFKSADIKSWMLMTLRGIHHCHRNFILHRDLKPNNLLISPNGLLKIADFGLARSLGNPNEDLSSNVVTRWYRAPELLFGAKHYTEAIDIWSIGIIFAELMLRIPYLAGKDDVDQLDVTFRAYGTPTEQIWPNVSSLPMYNALHVYPPPSRQELRMRFSAATEKALDFLVSLTQLDPSRRCNSTQALLHEYFTESPRPTDPEFLPKRKDKKRADVDDEELNSGNNSDTLKRRRV</sequence>
<feature type="region of interest" description="Disordered" evidence="13">
    <location>
        <begin position="353"/>
        <end position="393"/>
    </location>
</feature>
<evidence type="ECO:0000256" key="9">
    <source>
        <dbReference type="PIRSR" id="PIRSR637770-1"/>
    </source>
</evidence>
<dbReference type="InterPro" id="IPR050108">
    <property type="entry name" value="CDK"/>
</dbReference>
<dbReference type="EC" id="2.7.11.23" evidence="2"/>
<keyword evidence="3 12" id="KW-0723">Serine/threonine-protein kinase</keyword>
<dbReference type="GO" id="GO:0004693">
    <property type="term" value="F:cyclin-dependent protein serine/threonine kinase activity"/>
    <property type="evidence" value="ECO:0007669"/>
    <property type="project" value="TreeGrafter"/>
</dbReference>
<evidence type="ECO:0000256" key="10">
    <source>
        <dbReference type="PIRSR" id="PIRSR637770-2"/>
    </source>
</evidence>
<evidence type="ECO:0000256" key="6">
    <source>
        <dbReference type="ARBA" id="ARBA00022741"/>
    </source>
</evidence>
<evidence type="ECO:0000313" key="16">
    <source>
        <dbReference type="Proteomes" id="UP000005018"/>
    </source>
</evidence>
<dbReference type="GeneID" id="14538040"/>
<dbReference type="Gene3D" id="3.30.200.20">
    <property type="entry name" value="Phosphorylase Kinase, domain 1"/>
    <property type="match status" value="1"/>
</dbReference>
<keyword evidence="4" id="KW-0597">Phosphoprotein</keyword>
<dbReference type="Gene3D" id="1.10.510.10">
    <property type="entry name" value="Transferase(Phosphotransferase) domain 1"/>
    <property type="match status" value="1"/>
</dbReference>
<dbReference type="SMART" id="SM00220">
    <property type="entry name" value="S_TKc"/>
    <property type="match status" value="1"/>
</dbReference>
<dbReference type="CDD" id="cd07841">
    <property type="entry name" value="STKc_CDK7"/>
    <property type="match status" value="1"/>
</dbReference>
<accession>H8WWN7</accession>
<feature type="active site" description="Proton acceptor" evidence="9">
    <location>
        <position position="190"/>
    </location>
</feature>
<dbReference type="InterPro" id="IPR017441">
    <property type="entry name" value="Protein_kinase_ATP_BS"/>
</dbReference>
<feature type="domain" description="Protein kinase" evidence="14">
    <location>
        <begin position="67"/>
        <end position="351"/>
    </location>
</feature>
<dbReference type="Proteomes" id="UP000005018">
    <property type="component" value="Chromosome 1"/>
</dbReference>
<dbReference type="Pfam" id="PF00069">
    <property type="entry name" value="Pkinase"/>
    <property type="match status" value="1"/>
</dbReference>
<comment type="similarity">
    <text evidence="1">Belongs to the protein kinase superfamily. CMGC Ser/Thr protein kinase family. CDC2/CDKX subfamily.</text>
</comment>
<dbReference type="eggNOG" id="KOG0659">
    <property type="taxonomic scope" value="Eukaryota"/>
</dbReference>
<evidence type="ECO:0000256" key="13">
    <source>
        <dbReference type="SAM" id="MobiDB-lite"/>
    </source>
</evidence>
<dbReference type="AlphaFoldDB" id="H8WWN7"/>
<evidence type="ECO:0000256" key="4">
    <source>
        <dbReference type="ARBA" id="ARBA00022553"/>
    </source>
</evidence>
<keyword evidence="5" id="KW-0808">Transferase</keyword>
<dbReference type="PROSITE" id="PS00107">
    <property type="entry name" value="PROTEIN_KINASE_ATP"/>
    <property type="match status" value="1"/>
</dbReference>
<dbReference type="GO" id="GO:0070985">
    <property type="term" value="C:transcription factor TFIIK complex"/>
    <property type="evidence" value="ECO:0007669"/>
    <property type="project" value="InterPro"/>
</dbReference>
<feature type="binding site" evidence="10">
    <location>
        <begin position="73"/>
        <end position="81"/>
    </location>
    <ligand>
        <name>ATP</name>
        <dbReference type="ChEBI" id="CHEBI:30616"/>
    </ligand>
</feature>
<gene>
    <name evidence="15" type="ORF">CORT_0A06400</name>
</gene>
<organism evidence="15 16">
    <name type="scientific">Candida orthopsilosis (strain 90-125)</name>
    <name type="common">Yeast</name>
    <dbReference type="NCBI Taxonomy" id="1136231"/>
    <lineage>
        <taxon>Eukaryota</taxon>
        <taxon>Fungi</taxon>
        <taxon>Dikarya</taxon>
        <taxon>Ascomycota</taxon>
        <taxon>Saccharomycotina</taxon>
        <taxon>Pichiomycetes</taxon>
        <taxon>Debaryomycetaceae</taxon>
        <taxon>Candida/Lodderomyces clade</taxon>
        <taxon>Candida</taxon>
    </lineage>
</organism>
<dbReference type="GO" id="GO:0030447">
    <property type="term" value="P:filamentous growth"/>
    <property type="evidence" value="ECO:0007669"/>
    <property type="project" value="UniProtKB-ARBA"/>
</dbReference>
<dbReference type="RefSeq" id="XP_003866466.1">
    <property type="nucleotide sequence ID" value="XM_003866418.1"/>
</dbReference>
<dbReference type="HOGENOM" id="CLU_000288_181_0_1"/>
<dbReference type="GO" id="GO:0005737">
    <property type="term" value="C:cytoplasm"/>
    <property type="evidence" value="ECO:0007669"/>
    <property type="project" value="TreeGrafter"/>
</dbReference>
<evidence type="ECO:0000313" key="15">
    <source>
        <dbReference type="EMBL" id="CCG21026.1"/>
    </source>
</evidence>
<protein>
    <recommendedName>
        <fullName evidence="2">[RNA-polymerase]-subunit kinase</fullName>
        <ecNumber evidence="2">2.7.11.23</ecNumber>
    </recommendedName>
</protein>
<dbReference type="InterPro" id="IPR000719">
    <property type="entry name" value="Prot_kinase_dom"/>
</dbReference>
<dbReference type="InterPro" id="IPR008271">
    <property type="entry name" value="Ser/Thr_kinase_AS"/>
</dbReference>
<dbReference type="GO" id="GO:0032968">
    <property type="term" value="P:positive regulation of transcription elongation by RNA polymerase II"/>
    <property type="evidence" value="ECO:0007669"/>
    <property type="project" value="UniProtKB-ARBA"/>
</dbReference>
<feature type="binding site" evidence="10 11">
    <location>
        <position position="96"/>
    </location>
    <ligand>
        <name>ATP</name>
        <dbReference type="ChEBI" id="CHEBI:30616"/>
    </ligand>
</feature>
<reference evidence="15 16" key="1">
    <citation type="journal article" date="2012" name="PLoS ONE">
        <title>Sequence and analysis of the genome of the pathogenic yeast Candida orthopsilosis.</title>
        <authorList>
            <person name="Riccombeni A."/>
            <person name="Vidanes G."/>
            <person name="Proux-Wera E."/>
            <person name="Wolfe K.H."/>
            <person name="Butler G."/>
        </authorList>
    </citation>
    <scope>NUCLEOTIDE SEQUENCE [LARGE SCALE GENOMIC DNA]</scope>
    <source>
        <strain evidence="15 16">Co 90-125</strain>
    </source>
</reference>
<evidence type="ECO:0000256" key="3">
    <source>
        <dbReference type="ARBA" id="ARBA00022527"/>
    </source>
</evidence>
<dbReference type="EMBL" id="HE681719">
    <property type="protein sequence ID" value="CCG21026.1"/>
    <property type="molecule type" value="Genomic_DNA"/>
</dbReference>
<feature type="compositionally biased region" description="Basic and acidic residues" evidence="13">
    <location>
        <begin position="356"/>
        <end position="373"/>
    </location>
</feature>
<dbReference type="InterPro" id="IPR037770">
    <property type="entry name" value="CDK7"/>
</dbReference>
<proteinExistence type="inferred from homology"/>
<dbReference type="GO" id="GO:0008353">
    <property type="term" value="F:RNA polymerase II CTD heptapeptide repeat kinase activity"/>
    <property type="evidence" value="ECO:0007669"/>
    <property type="project" value="UniProtKB-EC"/>
</dbReference>
<keyword evidence="16" id="KW-1185">Reference proteome</keyword>
<evidence type="ECO:0000256" key="11">
    <source>
        <dbReference type="PROSITE-ProRule" id="PRU10141"/>
    </source>
</evidence>
<evidence type="ECO:0000256" key="5">
    <source>
        <dbReference type="ARBA" id="ARBA00022679"/>
    </source>
</evidence>
<dbReference type="GO" id="GO:0005524">
    <property type="term" value="F:ATP binding"/>
    <property type="evidence" value="ECO:0007669"/>
    <property type="project" value="UniProtKB-UniRule"/>
</dbReference>
<evidence type="ECO:0000256" key="7">
    <source>
        <dbReference type="ARBA" id="ARBA00022777"/>
    </source>
</evidence>
<dbReference type="InterPro" id="IPR011009">
    <property type="entry name" value="Kinase-like_dom_sf"/>
</dbReference>
<dbReference type="PANTHER" id="PTHR24056">
    <property type="entry name" value="CELL DIVISION PROTEIN KINASE"/>
    <property type="match status" value="1"/>
</dbReference>
<name>H8WWN7_CANO9</name>
<feature type="compositionally biased region" description="Low complexity" evidence="13">
    <location>
        <begin position="41"/>
        <end position="61"/>
    </location>
</feature>
<keyword evidence="8 10" id="KW-0067">ATP-binding</keyword>